<proteinExistence type="predicted"/>
<evidence type="ECO:0000313" key="2">
    <source>
        <dbReference type="Proteomes" id="UP001215280"/>
    </source>
</evidence>
<dbReference type="EMBL" id="JARJLG010000018">
    <property type="protein sequence ID" value="KAJ7772873.1"/>
    <property type="molecule type" value="Genomic_DNA"/>
</dbReference>
<accession>A0AAD7JY75</accession>
<reference evidence="1" key="1">
    <citation type="submission" date="2023-03" db="EMBL/GenBank/DDBJ databases">
        <title>Massive genome expansion in bonnet fungi (Mycena s.s.) driven by repeated elements and novel gene families across ecological guilds.</title>
        <authorList>
            <consortium name="Lawrence Berkeley National Laboratory"/>
            <person name="Harder C.B."/>
            <person name="Miyauchi S."/>
            <person name="Viragh M."/>
            <person name="Kuo A."/>
            <person name="Thoen E."/>
            <person name="Andreopoulos B."/>
            <person name="Lu D."/>
            <person name="Skrede I."/>
            <person name="Drula E."/>
            <person name="Henrissat B."/>
            <person name="Morin E."/>
            <person name="Kohler A."/>
            <person name="Barry K."/>
            <person name="LaButti K."/>
            <person name="Morin E."/>
            <person name="Salamov A."/>
            <person name="Lipzen A."/>
            <person name="Mereny Z."/>
            <person name="Hegedus B."/>
            <person name="Baldrian P."/>
            <person name="Stursova M."/>
            <person name="Weitz H."/>
            <person name="Taylor A."/>
            <person name="Grigoriev I.V."/>
            <person name="Nagy L.G."/>
            <person name="Martin F."/>
            <person name="Kauserud H."/>
        </authorList>
    </citation>
    <scope>NUCLEOTIDE SEQUENCE</scope>
    <source>
        <strain evidence="1">CBHHK188m</strain>
    </source>
</reference>
<dbReference type="AlphaFoldDB" id="A0AAD7JY75"/>
<sequence length="370" mass="41752">MLDLEHLIFPSSLSMLYLRHSMCDLIREENLQHLRRFSLTLDETLDDEHLEAFAATFGLLMSIIRVEPPIPVNRRHSILRFQSLQVLELSFHIGGFPNNLAFIVARLPAFTPQMQSITLTLEMHRQEFPWVHYDNDAAPWPLFDSEFMEQRELPNPSLPALELFNTFLPARCGNRNIMDHHRSFTSNQGTSRGARLAAPGPKIFPKTAYGLHDQRSRRAEKNAYVRRAAGIGLGKYSEAGLGKLRFGQSASNGAVSLVRKPVWGTRGRSSLLALCTSDESRIKPGGECRMEKQPKLLRRSSNLFSSTYDNHSMLASSNAGISPAQGFLVDSVLARGTLECFTTIMVQQQRKDVGWITDRLSDGKRSKRMP</sequence>
<organism evidence="1 2">
    <name type="scientific">Mycena maculata</name>
    <dbReference type="NCBI Taxonomy" id="230809"/>
    <lineage>
        <taxon>Eukaryota</taxon>
        <taxon>Fungi</taxon>
        <taxon>Dikarya</taxon>
        <taxon>Basidiomycota</taxon>
        <taxon>Agaricomycotina</taxon>
        <taxon>Agaricomycetes</taxon>
        <taxon>Agaricomycetidae</taxon>
        <taxon>Agaricales</taxon>
        <taxon>Marasmiineae</taxon>
        <taxon>Mycenaceae</taxon>
        <taxon>Mycena</taxon>
    </lineage>
</organism>
<evidence type="ECO:0000313" key="1">
    <source>
        <dbReference type="EMBL" id="KAJ7772873.1"/>
    </source>
</evidence>
<dbReference type="Proteomes" id="UP001215280">
    <property type="component" value="Unassembled WGS sequence"/>
</dbReference>
<keyword evidence="2" id="KW-1185">Reference proteome</keyword>
<protein>
    <submittedName>
        <fullName evidence="1">Uncharacterized protein</fullName>
    </submittedName>
</protein>
<name>A0AAD7JY75_9AGAR</name>
<gene>
    <name evidence="1" type="ORF">DFH07DRAFT_767737</name>
</gene>
<comment type="caution">
    <text evidence="1">The sequence shown here is derived from an EMBL/GenBank/DDBJ whole genome shotgun (WGS) entry which is preliminary data.</text>
</comment>